<dbReference type="EMBL" id="JACOGF010000002">
    <property type="protein sequence ID" value="MBC3916770.1"/>
    <property type="molecule type" value="Genomic_DNA"/>
</dbReference>
<dbReference type="PANTHER" id="PTHR42714:SF2">
    <property type="entry name" value="TRNA MODIFICATION GTPASE GTPBP3, MITOCHONDRIAL"/>
    <property type="match status" value="1"/>
</dbReference>
<feature type="binding site" evidence="6">
    <location>
        <position position="252"/>
    </location>
    <ligand>
        <name>K(+)</name>
        <dbReference type="ChEBI" id="CHEBI:29103"/>
    </ligand>
</feature>
<dbReference type="InterPro" id="IPR018948">
    <property type="entry name" value="GTP-bd_TrmE_N"/>
</dbReference>
<evidence type="ECO:0000256" key="7">
    <source>
        <dbReference type="RuleBase" id="RU003313"/>
    </source>
</evidence>
<evidence type="ECO:0000313" key="9">
    <source>
        <dbReference type="EMBL" id="MBC3916770.1"/>
    </source>
</evidence>
<comment type="cofactor">
    <cofactor evidence="6">
        <name>K(+)</name>
        <dbReference type="ChEBI" id="CHEBI:29103"/>
    </cofactor>
    <text evidence="6">Binds 1 potassium ion per subunit.</text>
</comment>
<feature type="binding site" evidence="6">
    <location>
        <position position="231"/>
    </location>
    <ligand>
        <name>K(+)</name>
        <dbReference type="ChEBI" id="CHEBI:29103"/>
    </ligand>
</feature>
<feature type="binding site" evidence="6">
    <location>
        <position position="235"/>
    </location>
    <ligand>
        <name>Mg(2+)</name>
        <dbReference type="ChEBI" id="CHEBI:18420"/>
    </ligand>
</feature>
<feature type="binding site" evidence="6">
    <location>
        <position position="255"/>
    </location>
    <ligand>
        <name>K(+)</name>
        <dbReference type="ChEBI" id="CHEBI:29103"/>
    </ligand>
</feature>
<dbReference type="Proteomes" id="UP000650424">
    <property type="component" value="Unassembled WGS sequence"/>
</dbReference>
<evidence type="ECO:0000259" key="8">
    <source>
        <dbReference type="PROSITE" id="PS51709"/>
    </source>
</evidence>
<keyword evidence="2 6" id="KW-0819">tRNA processing</keyword>
<dbReference type="HAMAP" id="MF_00379">
    <property type="entry name" value="GTPase_MnmE"/>
    <property type="match status" value="1"/>
</dbReference>
<organism evidence="9 10">
    <name type="scientific">Undibacterium hunanense</name>
    <dbReference type="NCBI Taxonomy" id="2762292"/>
    <lineage>
        <taxon>Bacteria</taxon>
        <taxon>Pseudomonadati</taxon>
        <taxon>Pseudomonadota</taxon>
        <taxon>Betaproteobacteria</taxon>
        <taxon>Burkholderiales</taxon>
        <taxon>Oxalobacteraceae</taxon>
        <taxon>Undibacterium</taxon>
    </lineage>
</organism>
<dbReference type="InterPro" id="IPR027368">
    <property type="entry name" value="MnmE_dom2"/>
</dbReference>
<accession>A0ABR6ZMX1</accession>
<keyword evidence="5 6" id="KW-0342">GTP-binding</keyword>
<dbReference type="SUPFAM" id="SSF52540">
    <property type="entry name" value="P-loop containing nucleoside triphosphate hydrolases"/>
    <property type="match status" value="1"/>
</dbReference>
<proteinExistence type="inferred from homology"/>
<keyword evidence="6" id="KW-0460">Magnesium</keyword>
<dbReference type="NCBIfam" id="TIGR00231">
    <property type="entry name" value="small_GTP"/>
    <property type="match status" value="1"/>
</dbReference>
<dbReference type="InterPro" id="IPR027266">
    <property type="entry name" value="TrmE/GcvT-like"/>
</dbReference>
<dbReference type="PROSITE" id="PS51709">
    <property type="entry name" value="G_TRME"/>
    <property type="match status" value="1"/>
</dbReference>
<comment type="caution">
    <text evidence="9">The sequence shown here is derived from an EMBL/GenBank/DDBJ whole genome shotgun (WGS) entry which is preliminary data.</text>
</comment>
<dbReference type="InterPro" id="IPR004520">
    <property type="entry name" value="GTPase_MnmE"/>
</dbReference>
<dbReference type="Pfam" id="PF01926">
    <property type="entry name" value="MMR_HSR1"/>
    <property type="match status" value="1"/>
</dbReference>
<sequence>MIYDPIPIAAIATAPGRGGIGVVRISGKDLASVVTALFGHTQFKPRHASYLPFTQADGTVIDQGIAIYFKAPHSYTGEDVLELQGHGGPVVMQMLLARCLEAGRDAGLRLAEPGEFTQRAFLNDKLDLAQAEAVSDLIEASTEAAAKSASQSLSGAFSKVIHALVEKVVHLRMLVEATLDFPEEEIDFLEKSNARGQLATIQAALQKVFEQAAQGALLRAGLNVVLAGQPNVGKSSLLNVLAGDDVAIVTPIAGTTRDKVTETIHIEGIPLNIIDTAGIRHEHDEVEEGQIANAIDTVERIGIERTWAEVEKADVILHLLDASRGPTRADEAIVARFPEGVPVIRIWNKIDLSGHHASVDEMSDATHIYLSAHEHTGIDLLRKELLRIAGWEQTGESLYLARERHLIALKHAHEHLQNAAEYAAQNDQSLDLFAEELRLTQDRLNSITGEFTSDDLLGVIFSRFCIGK</sequence>
<dbReference type="NCBIfam" id="NF003661">
    <property type="entry name" value="PRK05291.1-3"/>
    <property type="match status" value="1"/>
</dbReference>
<protein>
    <recommendedName>
        <fullName evidence="6">tRNA modification GTPase MnmE</fullName>
        <ecNumber evidence="6">3.6.-.-</ecNumber>
    </recommendedName>
</protein>
<dbReference type="PRINTS" id="PR00326">
    <property type="entry name" value="GTP1OBG"/>
</dbReference>
<dbReference type="RefSeq" id="WP_186946008.1">
    <property type="nucleotide sequence ID" value="NZ_JACOGF010000002.1"/>
</dbReference>
<feature type="binding site" evidence="6">
    <location>
        <position position="24"/>
    </location>
    <ligand>
        <name>(6S)-5-formyl-5,6,7,8-tetrahydrofolate</name>
        <dbReference type="ChEBI" id="CHEBI:57457"/>
    </ligand>
</feature>
<comment type="subunit">
    <text evidence="6">Homodimer. Heterotetramer of two MnmE and two MnmG subunits.</text>
</comment>
<feature type="binding site" evidence="6">
    <location>
        <position position="468"/>
    </location>
    <ligand>
        <name>(6S)-5-formyl-5,6,7,8-tetrahydrofolate</name>
        <dbReference type="ChEBI" id="CHEBI:57457"/>
    </ligand>
</feature>
<comment type="similarity">
    <text evidence="1 6 7">Belongs to the TRAFAC class TrmE-Era-EngA-EngB-Septin-like GTPase superfamily. TrmE GTPase family.</text>
</comment>
<feature type="binding site" evidence="6">
    <location>
        <begin position="275"/>
        <end position="278"/>
    </location>
    <ligand>
        <name>GTP</name>
        <dbReference type="ChEBI" id="CHEBI:37565"/>
    </ligand>
</feature>
<dbReference type="InterPro" id="IPR006073">
    <property type="entry name" value="GTP-bd"/>
</dbReference>
<keyword evidence="6" id="KW-0963">Cytoplasm</keyword>
<dbReference type="Gene3D" id="3.30.1360.120">
    <property type="entry name" value="Probable tRNA modification gtpase trme, domain 1"/>
    <property type="match status" value="1"/>
</dbReference>
<feature type="binding site" evidence="6">
    <location>
        <position position="125"/>
    </location>
    <ligand>
        <name>(6S)-5-formyl-5,6,7,8-tetrahydrofolate</name>
        <dbReference type="ChEBI" id="CHEBI:57457"/>
    </ligand>
</feature>
<evidence type="ECO:0000256" key="2">
    <source>
        <dbReference type="ARBA" id="ARBA00022694"/>
    </source>
</evidence>
<evidence type="ECO:0000256" key="6">
    <source>
        <dbReference type="HAMAP-Rule" id="MF_00379"/>
    </source>
</evidence>
<evidence type="ECO:0000313" key="10">
    <source>
        <dbReference type="Proteomes" id="UP000650424"/>
    </source>
</evidence>
<comment type="subcellular location">
    <subcellularLocation>
        <location evidence="6">Cytoplasm</location>
    </subcellularLocation>
</comment>
<dbReference type="PANTHER" id="PTHR42714">
    <property type="entry name" value="TRNA MODIFICATION GTPASE GTPBP3"/>
    <property type="match status" value="1"/>
</dbReference>
<comment type="caution">
    <text evidence="6">Lacks conserved residue(s) required for the propagation of feature annotation.</text>
</comment>
<dbReference type="InterPro" id="IPR027417">
    <property type="entry name" value="P-loop_NTPase"/>
</dbReference>
<dbReference type="InterPro" id="IPR025867">
    <property type="entry name" value="MnmE_helical"/>
</dbReference>
<evidence type="ECO:0000256" key="1">
    <source>
        <dbReference type="ARBA" id="ARBA00011043"/>
    </source>
</evidence>
<dbReference type="CDD" id="cd14858">
    <property type="entry name" value="TrmE_N"/>
    <property type="match status" value="1"/>
</dbReference>
<evidence type="ECO:0000256" key="5">
    <source>
        <dbReference type="ARBA" id="ARBA00023134"/>
    </source>
</evidence>
<feature type="binding site" evidence="6">
    <location>
        <begin position="231"/>
        <end position="236"/>
    </location>
    <ligand>
        <name>GTP</name>
        <dbReference type="ChEBI" id="CHEBI:37565"/>
    </ligand>
</feature>
<feature type="binding site" evidence="6">
    <location>
        <position position="256"/>
    </location>
    <ligand>
        <name>Mg(2+)</name>
        <dbReference type="ChEBI" id="CHEBI:18420"/>
    </ligand>
</feature>
<reference evidence="9 10" key="1">
    <citation type="submission" date="2020-08" db="EMBL/GenBank/DDBJ databases">
        <title>Novel species isolated from subtropical streams in China.</title>
        <authorList>
            <person name="Lu H."/>
        </authorList>
    </citation>
    <scope>NUCLEOTIDE SEQUENCE [LARGE SCALE GENOMIC DNA]</scope>
    <source>
        <strain evidence="9 10">CY18W</strain>
    </source>
</reference>
<dbReference type="SUPFAM" id="SSF116878">
    <property type="entry name" value="TrmE connector domain"/>
    <property type="match status" value="1"/>
</dbReference>
<dbReference type="Gene3D" id="3.40.50.300">
    <property type="entry name" value="P-loop containing nucleotide triphosphate hydrolases"/>
    <property type="match status" value="1"/>
</dbReference>
<comment type="function">
    <text evidence="6">Exhibits a very high intrinsic GTPase hydrolysis rate. Involved in the addition of a carboxymethylaminomethyl (cmnm) group at the wobble position (U34) of certain tRNAs, forming tRNA-cmnm(5)s(2)U34.</text>
</comment>
<keyword evidence="4 6" id="KW-0630">Potassium</keyword>
<dbReference type="NCBIfam" id="TIGR00450">
    <property type="entry name" value="mnmE_trmE_thdF"/>
    <property type="match status" value="1"/>
</dbReference>
<dbReference type="EC" id="3.6.-.-" evidence="6"/>
<dbReference type="InterPro" id="IPR005225">
    <property type="entry name" value="Small_GTP-bd"/>
</dbReference>
<keyword evidence="3 6" id="KW-0547">Nucleotide-binding</keyword>
<dbReference type="Pfam" id="PF10396">
    <property type="entry name" value="TrmE_N"/>
    <property type="match status" value="1"/>
</dbReference>
<feature type="domain" description="TrmE-type G" evidence="8">
    <location>
        <begin position="221"/>
        <end position="390"/>
    </location>
</feature>
<feature type="binding site" evidence="6">
    <location>
        <position position="250"/>
    </location>
    <ligand>
        <name>K(+)</name>
        <dbReference type="ChEBI" id="CHEBI:29103"/>
    </ligand>
</feature>
<evidence type="ECO:0000256" key="4">
    <source>
        <dbReference type="ARBA" id="ARBA00022958"/>
    </source>
</evidence>
<keyword evidence="10" id="KW-1185">Reference proteome</keyword>
<keyword evidence="6" id="KW-0479">Metal-binding</keyword>
<dbReference type="InterPro" id="IPR031168">
    <property type="entry name" value="G_TrmE"/>
</dbReference>
<evidence type="ECO:0000256" key="3">
    <source>
        <dbReference type="ARBA" id="ARBA00022741"/>
    </source>
</evidence>
<gene>
    <name evidence="6 9" type="primary">mnmE</name>
    <name evidence="6" type="synonym">trmE</name>
    <name evidence="9" type="ORF">H8L32_04725</name>
</gene>
<keyword evidence="6" id="KW-0378">Hydrolase</keyword>
<name>A0ABR6ZMX1_9BURK</name>
<feature type="binding site" evidence="6">
    <location>
        <begin position="250"/>
        <end position="256"/>
    </location>
    <ligand>
        <name>GTP</name>
        <dbReference type="ChEBI" id="CHEBI:37565"/>
    </ligand>
</feature>
<dbReference type="CDD" id="cd04164">
    <property type="entry name" value="trmE"/>
    <property type="match status" value="1"/>
</dbReference>
<dbReference type="Gene3D" id="1.20.120.430">
    <property type="entry name" value="tRNA modification GTPase MnmE domain 2"/>
    <property type="match status" value="1"/>
</dbReference>
<feature type="binding site" evidence="6">
    <location>
        <position position="82"/>
    </location>
    <ligand>
        <name>(6S)-5-formyl-5,6,7,8-tetrahydrofolate</name>
        <dbReference type="ChEBI" id="CHEBI:57457"/>
    </ligand>
</feature>
<dbReference type="Pfam" id="PF12631">
    <property type="entry name" value="MnmE_helical"/>
    <property type="match status" value="1"/>
</dbReference>